<evidence type="ECO:0000313" key="1">
    <source>
        <dbReference type="EMBL" id="MBM5458585.1"/>
    </source>
</evidence>
<dbReference type="RefSeq" id="WP_203584526.1">
    <property type="nucleotide sequence ID" value="NZ_JACOPV010000008.1"/>
</dbReference>
<protein>
    <submittedName>
        <fullName evidence="1">Uncharacterized protein</fullName>
    </submittedName>
</protein>
<dbReference type="EMBL" id="JACOPV010000008">
    <property type="protein sequence ID" value="MBM5458585.1"/>
    <property type="molecule type" value="Genomic_DNA"/>
</dbReference>
<comment type="caution">
    <text evidence="1">The sequence shown here is derived from an EMBL/GenBank/DDBJ whole genome shotgun (WGS) entry which is preliminary data.</text>
</comment>
<keyword evidence="2" id="KW-1185">Reference proteome</keyword>
<gene>
    <name evidence="1" type="ORF">H8F21_13530</name>
</gene>
<reference evidence="1 2" key="1">
    <citation type="submission" date="2020-08" db="EMBL/GenBank/DDBJ databases">
        <title>Description of novel Pseudomonas species.</title>
        <authorList>
            <person name="Duman M."/>
            <person name="Mulet M."/>
            <person name="Altun S."/>
            <person name="Saticioglu I.B."/>
            <person name="Lalucat J."/>
            <person name="Garcia-Valdes E."/>
        </authorList>
    </citation>
    <scope>NUCLEOTIDE SEQUENCE [LARGE SCALE GENOMIC DNA]</scope>
    <source>
        <strain evidence="1 2">P66</strain>
    </source>
</reference>
<sequence length="181" mass="20574">MEQTDQRVARATWSQKLVTYYFVDVDMLATAIHGALPKTARDAHRTKDIAALLTSDLALFPERAAGWYRTDGDKEFLGVHIFVRRYSKWMKLLGASLGFQVESMLIEDEWVDDPRYTELQAVIWGLMDRVRADLKAAREITSPEAIEAAFNTVRRSVSAGEPPHQTHVRASRITRGLRLIS</sequence>
<evidence type="ECO:0000313" key="2">
    <source>
        <dbReference type="Proteomes" id="UP000745663"/>
    </source>
</evidence>
<dbReference type="Proteomes" id="UP000745663">
    <property type="component" value="Unassembled WGS sequence"/>
</dbReference>
<proteinExistence type="predicted"/>
<organism evidence="1 2">
    <name type="scientific">Pseudomonas arcuscaelestis</name>
    <dbReference type="NCBI Taxonomy" id="2710591"/>
    <lineage>
        <taxon>Bacteria</taxon>
        <taxon>Pseudomonadati</taxon>
        <taxon>Pseudomonadota</taxon>
        <taxon>Gammaproteobacteria</taxon>
        <taxon>Pseudomonadales</taxon>
        <taxon>Pseudomonadaceae</taxon>
        <taxon>Pseudomonas</taxon>
    </lineage>
</organism>
<accession>A0ABS2BYR1</accession>
<name>A0ABS2BYR1_9PSED</name>